<gene>
    <name evidence="10" type="ORF">A3I42_04850</name>
</gene>
<keyword evidence="3 8" id="KW-0479">Metal-binding</keyword>
<feature type="binding site" evidence="8">
    <location>
        <position position="88"/>
    </location>
    <ligand>
        <name>Mn(2+)</name>
        <dbReference type="ChEBI" id="CHEBI:29035"/>
        <label>2</label>
    </ligand>
</feature>
<evidence type="ECO:0000313" key="10">
    <source>
        <dbReference type="EMBL" id="OGL87645.1"/>
    </source>
</evidence>
<evidence type="ECO:0000256" key="6">
    <source>
        <dbReference type="ARBA" id="ARBA00023277"/>
    </source>
</evidence>
<dbReference type="Gene3D" id="3.40.190.90">
    <property type="match status" value="1"/>
</dbReference>
<evidence type="ECO:0000256" key="1">
    <source>
        <dbReference type="ARBA" id="ARBA00001273"/>
    </source>
</evidence>
<keyword evidence="4" id="KW-0378">Hydrolase</keyword>
<evidence type="ECO:0000256" key="2">
    <source>
        <dbReference type="ARBA" id="ARBA00008989"/>
    </source>
</evidence>
<dbReference type="CDD" id="cd01516">
    <property type="entry name" value="FBPase_glpX"/>
    <property type="match status" value="1"/>
</dbReference>
<keyword evidence="6 7" id="KW-0119">Carbohydrate metabolism</keyword>
<feature type="binding site" evidence="9">
    <location>
        <begin position="164"/>
        <end position="166"/>
    </location>
    <ligand>
        <name>substrate</name>
    </ligand>
</feature>
<evidence type="ECO:0000256" key="7">
    <source>
        <dbReference type="PIRNR" id="PIRNR004532"/>
    </source>
</evidence>
<comment type="cofactor">
    <cofactor evidence="8">
        <name>Mn(2+)</name>
        <dbReference type="ChEBI" id="CHEBI:29035"/>
    </cofactor>
</comment>
<accession>A0A1F7VB08</accession>
<comment type="similarity">
    <text evidence="2 7">Belongs to the FBPase class 2 family.</text>
</comment>
<dbReference type="PANTHER" id="PTHR30447:SF0">
    <property type="entry name" value="FRUCTOSE-1,6-BISPHOSPHATASE 1 CLASS 2-RELATED"/>
    <property type="match status" value="1"/>
</dbReference>
<reference evidence="10 11" key="1">
    <citation type="journal article" date="2016" name="Nat. Commun.">
        <title>Thousands of microbial genomes shed light on interconnected biogeochemical processes in an aquifer system.</title>
        <authorList>
            <person name="Anantharaman K."/>
            <person name="Brown C.T."/>
            <person name="Hug L.A."/>
            <person name="Sharon I."/>
            <person name="Castelle C.J."/>
            <person name="Probst A.J."/>
            <person name="Thomas B.C."/>
            <person name="Singh A."/>
            <person name="Wilkins M.J."/>
            <person name="Karaoz U."/>
            <person name="Brodie E.L."/>
            <person name="Williams K.H."/>
            <person name="Hubbard S.S."/>
            <person name="Banfield J.F."/>
        </authorList>
    </citation>
    <scope>NUCLEOTIDE SEQUENCE [LARGE SCALE GENOMIC DNA]</scope>
</reference>
<evidence type="ECO:0000313" key="11">
    <source>
        <dbReference type="Proteomes" id="UP000178264"/>
    </source>
</evidence>
<dbReference type="GO" id="GO:0042132">
    <property type="term" value="F:fructose 1,6-bisphosphate 1-phosphatase activity"/>
    <property type="evidence" value="ECO:0007669"/>
    <property type="project" value="UniProtKB-EC"/>
</dbReference>
<feature type="binding site" evidence="9">
    <location>
        <begin position="88"/>
        <end position="90"/>
    </location>
    <ligand>
        <name>substrate</name>
    </ligand>
</feature>
<proteinExistence type="inferred from homology"/>
<feature type="binding site" evidence="8">
    <location>
        <position position="213"/>
    </location>
    <ligand>
        <name>Mn(2+)</name>
        <dbReference type="ChEBI" id="CHEBI:29035"/>
        <label>2</label>
    </ligand>
</feature>
<dbReference type="Gene3D" id="3.30.540.10">
    <property type="entry name" value="Fructose-1,6-Bisphosphatase, subunit A, domain 1"/>
    <property type="match status" value="1"/>
</dbReference>
<dbReference type="SUPFAM" id="SSF56655">
    <property type="entry name" value="Carbohydrate phosphatase"/>
    <property type="match status" value="1"/>
</dbReference>
<feature type="binding site" evidence="9">
    <location>
        <position position="210"/>
    </location>
    <ligand>
        <name>substrate</name>
    </ligand>
</feature>
<dbReference type="NCBIfam" id="TIGR00330">
    <property type="entry name" value="glpX"/>
    <property type="match status" value="1"/>
</dbReference>
<feature type="binding site" evidence="8">
    <location>
        <position position="85"/>
    </location>
    <ligand>
        <name>Mn(2+)</name>
        <dbReference type="ChEBI" id="CHEBI:29035"/>
        <label>2</label>
    </ligand>
</feature>
<dbReference type="GO" id="GO:0006071">
    <property type="term" value="P:glycerol metabolic process"/>
    <property type="evidence" value="ECO:0007669"/>
    <property type="project" value="InterPro"/>
</dbReference>
<evidence type="ECO:0000256" key="9">
    <source>
        <dbReference type="PIRSR" id="PIRSR004532-2"/>
    </source>
</evidence>
<dbReference type="FunFam" id="3.40.190.90:FF:000001">
    <property type="entry name" value="Fructose-1,6-bisphosphatase"/>
    <property type="match status" value="1"/>
</dbReference>
<dbReference type="Pfam" id="PF03320">
    <property type="entry name" value="FBPase_glpX"/>
    <property type="match status" value="1"/>
</dbReference>
<protein>
    <recommendedName>
        <fullName evidence="7">Fructose-1,6-bisphosphatase</fullName>
    </recommendedName>
</protein>
<dbReference type="AlphaFoldDB" id="A0A1F7VB08"/>
<evidence type="ECO:0000256" key="3">
    <source>
        <dbReference type="ARBA" id="ARBA00022723"/>
    </source>
</evidence>
<comment type="caution">
    <text evidence="10">The sequence shown here is derived from an EMBL/GenBank/DDBJ whole genome shotgun (WGS) entry which is preliminary data.</text>
</comment>
<feature type="binding site" evidence="8">
    <location>
        <position position="33"/>
    </location>
    <ligand>
        <name>Mn(2+)</name>
        <dbReference type="ChEBI" id="CHEBI:29035"/>
        <label>1</label>
    </ligand>
</feature>
<dbReference type="GO" id="GO:0006094">
    <property type="term" value="P:gluconeogenesis"/>
    <property type="evidence" value="ECO:0007669"/>
    <property type="project" value="InterPro"/>
</dbReference>
<feature type="binding site" evidence="9">
    <location>
        <position position="119"/>
    </location>
    <ligand>
        <name>substrate</name>
    </ligand>
</feature>
<sequence>MDRNLALEFVRVTEAAAIEAAHWVGKGDPKAADKAAVDAMRERFRSIEFNAEVVIGEGAKDDAPELYVGERLGNGTGPEMDLAVDPLEATDSVAHGRTNAISVIATGPKGSLLKAPDVYMEKLAVGPQAKGAVKLNVPIGENIRAVAERLHKTVEEVTVVILDRPRHIEMIKEIRNTGARVTLITDGDVAGAIATCLPDSPIDMLMGIGGSAESVLSAVALKCLGGDMLCQFVLKNERDIALIRSCGITDHTRVLGIEDMAKGEDLTFTATGVIDGPLLKGVRFGSEYITTHSVVMRVMSRTIRYLETHHRIG</sequence>
<evidence type="ECO:0000256" key="5">
    <source>
        <dbReference type="ARBA" id="ARBA00023211"/>
    </source>
</evidence>
<keyword evidence="5 8" id="KW-0464">Manganese</keyword>
<evidence type="ECO:0000256" key="4">
    <source>
        <dbReference type="ARBA" id="ARBA00022801"/>
    </source>
</evidence>
<comment type="catalytic activity">
    <reaction evidence="1">
        <text>beta-D-fructose 1,6-bisphosphate + H2O = beta-D-fructose 6-phosphate + phosphate</text>
        <dbReference type="Rhea" id="RHEA:11064"/>
        <dbReference type="ChEBI" id="CHEBI:15377"/>
        <dbReference type="ChEBI" id="CHEBI:32966"/>
        <dbReference type="ChEBI" id="CHEBI:43474"/>
        <dbReference type="ChEBI" id="CHEBI:57634"/>
        <dbReference type="EC" id="3.1.3.11"/>
    </reaction>
</comment>
<dbReference type="PANTHER" id="PTHR30447">
    <property type="entry name" value="FRUCTOSE-1,6-BISPHOSPHATASE CLASS 2"/>
    <property type="match status" value="1"/>
</dbReference>
<feature type="binding site" evidence="9">
    <location>
        <begin position="186"/>
        <end position="188"/>
    </location>
    <ligand>
        <name>substrate</name>
    </ligand>
</feature>
<name>A0A1F7VB08_9BACT</name>
<organism evidence="10 11">
    <name type="scientific">Candidatus Uhrbacteria bacterium RIFCSPLOWO2_02_FULL_49_11</name>
    <dbReference type="NCBI Taxonomy" id="1802409"/>
    <lineage>
        <taxon>Bacteria</taxon>
        <taxon>Candidatus Uhriibacteriota</taxon>
    </lineage>
</organism>
<dbReference type="GO" id="GO:0005829">
    <property type="term" value="C:cytosol"/>
    <property type="evidence" value="ECO:0007669"/>
    <property type="project" value="TreeGrafter"/>
</dbReference>
<dbReference type="GO" id="GO:0030388">
    <property type="term" value="P:fructose 1,6-bisphosphate metabolic process"/>
    <property type="evidence" value="ECO:0007669"/>
    <property type="project" value="TreeGrafter"/>
</dbReference>
<dbReference type="InterPro" id="IPR004464">
    <property type="entry name" value="FBPase_class-2/SBPase"/>
</dbReference>
<evidence type="ECO:0000256" key="8">
    <source>
        <dbReference type="PIRSR" id="PIRSR004532-1"/>
    </source>
</evidence>
<dbReference type="GO" id="GO:0046872">
    <property type="term" value="F:metal ion binding"/>
    <property type="evidence" value="ECO:0007669"/>
    <property type="project" value="UniProtKB-KW"/>
</dbReference>
<feature type="binding site" evidence="8">
    <location>
        <position position="57"/>
    </location>
    <ligand>
        <name>Mn(2+)</name>
        <dbReference type="ChEBI" id="CHEBI:29035"/>
        <label>1</label>
    </ligand>
</feature>
<dbReference type="PIRSF" id="PIRSF004532">
    <property type="entry name" value="GlpX"/>
    <property type="match status" value="1"/>
</dbReference>
<dbReference type="EMBL" id="MGER01000067">
    <property type="protein sequence ID" value="OGL87645.1"/>
    <property type="molecule type" value="Genomic_DNA"/>
</dbReference>
<dbReference type="Proteomes" id="UP000178264">
    <property type="component" value="Unassembled WGS sequence"/>
</dbReference>